<name>A0A5K8AKP8_9BACT</name>
<keyword evidence="3" id="KW-1185">Reference proteome</keyword>
<organism evidence="2 3">
    <name type="scientific">Desulfosarcina ovata subsp. ovata</name>
    <dbReference type="NCBI Taxonomy" id="2752305"/>
    <lineage>
        <taxon>Bacteria</taxon>
        <taxon>Pseudomonadati</taxon>
        <taxon>Thermodesulfobacteriota</taxon>
        <taxon>Desulfobacteria</taxon>
        <taxon>Desulfobacterales</taxon>
        <taxon>Desulfosarcinaceae</taxon>
        <taxon>Desulfosarcina</taxon>
    </lineage>
</organism>
<feature type="region of interest" description="Disordered" evidence="1">
    <location>
        <begin position="50"/>
        <end position="69"/>
    </location>
</feature>
<dbReference type="AlphaFoldDB" id="A0A5K8AKP8"/>
<gene>
    <name evidence="2" type="ORF">DSCOOX_64850</name>
</gene>
<dbReference type="Proteomes" id="UP000422108">
    <property type="component" value="Chromosome"/>
</dbReference>
<evidence type="ECO:0000256" key="1">
    <source>
        <dbReference type="SAM" id="MobiDB-lite"/>
    </source>
</evidence>
<feature type="compositionally biased region" description="Polar residues" evidence="1">
    <location>
        <begin position="57"/>
        <end position="69"/>
    </location>
</feature>
<evidence type="ECO:0000313" key="3">
    <source>
        <dbReference type="Proteomes" id="UP000422108"/>
    </source>
</evidence>
<evidence type="ECO:0000313" key="2">
    <source>
        <dbReference type="EMBL" id="BBO93305.1"/>
    </source>
</evidence>
<protein>
    <submittedName>
        <fullName evidence="2">Uncharacterized protein</fullName>
    </submittedName>
</protein>
<reference evidence="2 3" key="1">
    <citation type="submission" date="2019-11" db="EMBL/GenBank/DDBJ databases">
        <title>Comparative genomics of hydrocarbon-degrading Desulfosarcina strains.</title>
        <authorList>
            <person name="Watanabe M."/>
            <person name="Kojima H."/>
            <person name="Fukui M."/>
        </authorList>
    </citation>
    <scope>NUCLEOTIDE SEQUENCE [LARGE SCALE GENOMIC DNA]</scope>
    <source>
        <strain evidence="3">oXyS1</strain>
    </source>
</reference>
<proteinExistence type="predicted"/>
<dbReference type="EMBL" id="AP021879">
    <property type="protein sequence ID" value="BBO93305.1"/>
    <property type="molecule type" value="Genomic_DNA"/>
</dbReference>
<accession>A0A5K8AKP8</accession>
<sequence length="69" mass="7894">MNLNENLTKCKPFLATEYRDTSDRLFFWNTIQKGSDFENVPLYTVDELKGLPDPGGLNNNQKRTGASIR</sequence>